<evidence type="ECO:0000313" key="9">
    <source>
        <dbReference type="EMBL" id="SUZ88072.1"/>
    </source>
</evidence>
<reference evidence="9" key="1">
    <citation type="submission" date="2018-05" db="EMBL/GenBank/DDBJ databases">
        <authorList>
            <person name="Lanie J.A."/>
            <person name="Ng W.-L."/>
            <person name="Kazmierczak K.M."/>
            <person name="Andrzejewski T.M."/>
            <person name="Davidsen T.M."/>
            <person name="Wayne K.J."/>
            <person name="Tettelin H."/>
            <person name="Glass J.I."/>
            <person name="Rusch D."/>
            <person name="Podicherti R."/>
            <person name="Tsui H.-C.T."/>
            <person name="Winkler M.E."/>
        </authorList>
    </citation>
    <scope>NUCLEOTIDE SEQUENCE</scope>
</reference>
<dbReference type="CDD" id="cd06174">
    <property type="entry name" value="MFS"/>
    <property type="match status" value="1"/>
</dbReference>
<dbReference type="PANTHER" id="PTHR23514">
    <property type="entry name" value="BYPASS OF STOP CODON PROTEIN 6"/>
    <property type="match status" value="1"/>
</dbReference>
<evidence type="ECO:0000256" key="7">
    <source>
        <dbReference type="SAM" id="Phobius"/>
    </source>
</evidence>
<feature type="transmembrane region" description="Helical" evidence="7">
    <location>
        <begin position="306"/>
        <end position="328"/>
    </location>
</feature>
<evidence type="ECO:0000256" key="1">
    <source>
        <dbReference type="ARBA" id="ARBA00004127"/>
    </source>
</evidence>
<proteinExistence type="inferred from homology"/>
<feature type="transmembrane region" description="Helical" evidence="7">
    <location>
        <begin position="145"/>
        <end position="166"/>
    </location>
</feature>
<dbReference type="SUPFAM" id="SSF103473">
    <property type="entry name" value="MFS general substrate transporter"/>
    <property type="match status" value="1"/>
</dbReference>
<dbReference type="PROSITE" id="PS50850">
    <property type="entry name" value="MFS"/>
    <property type="match status" value="1"/>
</dbReference>
<dbReference type="InterPro" id="IPR051788">
    <property type="entry name" value="MFS_Transporter"/>
</dbReference>
<sequence length="463" mass="49225">MSFAVMADIMNPLKETFVLTNLQVGYISGAQLWGFAISIVIFGPFVDIVGMRPLLRLSLIAHIVGPLLMVFATGFWSLLGGALVISIANGLIEATCNPLIATLYPDQKTKKLNHFHVWFPGGIVIGGVLGFLFTKYGIGTWHWKLAFVVVPAIAYGLLFTGQRFPLTERVQSGVSTREMFRATLTRPLFLVLFFCMMLTASVELGPGKWTPAIFAAAGIPGILLLAWINGLMAIMRQFAGPVVHRLSATGVLTVCAVVSGVGLLWLSYAETMGVAFAAGAVFAIGTSYFWPTMLGVAAERVPKGGALALALLGGIGALTAGAFTTPIMGKIADTYGHERLDPVETKQVLIEAVKILPDLAAHAQGEAGAEIQAAGEEAQAVLTAASVAGGQLPPIDTALALRSVARFDSNADFTRRASALLAPADNHGGRISFRYVSSLCILLTIIFGILYMRDRKRGTSLTE</sequence>
<feature type="transmembrane region" description="Helical" evidence="7">
    <location>
        <begin position="24"/>
        <end position="45"/>
    </location>
</feature>
<organism evidence="9">
    <name type="scientific">marine metagenome</name>
    <dbReference type="NCBI Taxonomy" id="408172"/>
    <lineage>
        <taxon>unclassified sequences</taxon>
        <taxon>metagenomes</taxon>
        <taxon>ecological metagenomes</taxon>
    </lineage>
</organism>
<comment type="similarity">
    <text evidence="2">Belongs to the major facilitator superfamily.</text>
</comment>
<feature type="transmembrane region" description="Helical" evidence="7">
    <location>
        <begin position="187"/>
        <end position="206"/>
    </location>
</feature>
<evidence type="ECO:0000256" key="5">
    <source>
        <dbReference type="ARBA" id="ARBA00022989"/>
    </source>
</evidence>
<dbReference type="PANTHER" id="PTHR23514:SF3">
    <property type="entry name" value="BYPASS OF STOP CODON PROTEIN 6"/>
    <property type="match status" value="1"/>
</dbReference>
<keyword evidence="3" id="KW-0813">Transport</keyword>
<gene>
    <name evidence="9" type="ORF">METZ01_LOCUS40926</name>
</gene>
<dbReference type="InterPro" id="IPR036259">
    <property type="entry name" value="MFS_trans_sf"/>
</dbReference>
<evidence type="ECO:0000256" key="6">
    <source>
        <dbReference type="ARBA" id="ARBA00023136"/>
    </source>
</evidence>
<dbReference type="GO" id="GO:0022857">
    <property type="term" value="F:transmembrane transporter activity"/>
    <property type="evidence" value="ECO:0007669"/>
    <property type="project" value="InterPro"/>
</dbReference>
<keyword evidence="5 7" id="KW-1133">Transmembrane helix</keyword>
<feature type="transmembrane region" description="Helical" evidence="7">
    <location>
        <begin position="115"/>
        <end position="133"/>
    </location>
</feature>
<evidence type="ECO:0000256" key="3">
    <source>
        <dbReference type="ARBA" id="ARBA00022448"/>
    </source>
</evidence>
<evidence type="ECO:0000259" key="8">
    <source>
        <dbReference type="PROSITE" id="PS50850"/>
    </source>
</evidence>
<feature type="transmembrane region" description="Helical" evidence="7">
    <location>
        <begin position="246"/>
        <end position="268"/>
    </location>
</feature>
<keyword evidence="6 7" id="KW-0472">Membrane</keyword>
<accession>A0A381R8R5</accession>
<protein>
    <recommendedName>
        <fullName evidence="8">Major facilitator superfamily (MFS) profile domain-containing protein</fullName>
    </recommendedName>
</protein>
<dbReference type="EMBL" id="UINC01001753">
    <property type="protein sequence ID" value="SUZ88072.1"/>
    <property type="molecule type" value="Genomic_DNA"/>
</dbReference>
<feature type="domain" description="Major facilitator superfamily (MFS) profile" evidence="8">
    <location>
        <begin position="1"/>
        <end position="456"/>
    </location>
</feature>
<evidence type="ECO:0000256" key="2">
    <source>
        <dbReference type="ARBA" id="ARBA00008335"/>
    </source>
</evidence>
<dbReference type="InterPro" id="IPR011701">
    <property type="entry name" value="MFS"/>
</dbReference>
<dbReference type="InterPro" id="IPR020846">
    <property type="entry name" value="MFS_dom"/>
</dbReference>
<feature type="transmembrane region" description="Helical" evidence="7">
    <location>
        <begin position="212"/>
        <end position="234"/>
    </location>
</feature>
<dbReference type="Pfam" id="PF07690">
    <property type="entry name" value="MFS_1"/>
    <property type="match status" value="1"/>
</dbReference>
<keyword evidence="4 7" id="KW-0812">Transmembrane</keyword>
<dbReference type="AlphaFoldDB" id="A0A381R8R5"/>
<dbReference type="GO" id="GO:0016020">
    <property type="term" value="C:membrane"/>
    <property type="evidence" value="ECO:0007669"/>
    <property type="project" value="TreeGrafter"/>
</dbReference>
<name>A0A381R8R5_9ZZZZ</name>
<evidence type="ECO:0000256" key="4">
    <source>
        <dbReference type="ARBA" id="ARBA00022692"/>
    </source>
</evidence>
<feature type="transmembrane region" description="Helical" evidence="7">
    <location>
        <begin position="433"/>
        <end position="452"/>
    </location>
</feature>
<comment type="subcellular location">
    <subcellularLocation>
        <location evidence="1">Endomembrane system</location>
        <topology evidence="1">Multi-pass membrane protein</topology>
    </subcellularLocation>
</comment>
<dbReference type="Gene3D" id="1.20.1250.20">
    <property type="entry name" value="MFS general substrate transporter like domains"/>
    <property type="match status" value="2"/>
</dbReference>
<feature type="transmembrane region" description="Helical" evidence="7">
    <location>
        <begin position="274"/>
        <end position="294"/>
    </location>
</feature>
<dbReference type="GO" id="GO:0012505">
    <property type="term" value="C:endomembrane system"/>
    <property type="evidence" value="ECO:0007669"/>
    <property type="project" value="UniProtKB-SubCell"/>
</dbReference>